<feature type="compositionally biased region" description="Basic and acidic residues" evidence="2">
    <location>
        <begin position="67"/>
        <end position="77"/>
    </location>
</feature>
<dbReference type="GO" id="GO:0008270">
    <property type="term" value="F:zinc ion binding"/>
    <property type="evidence" value="ECO:0007669"/>
    <property type="project" value="UniProtKB-KW"/>
</dbReference>
<dbReference type="EMBL" id="JABMIG020000054">
    <property type="protein sequence ID" value="KAL3797533.1"/>
    <property type="molecule type" value="Genomic_DNA"/>
</dbReference>
<feature type="compositionally biased region" description="Acidic residues" evidence="2">
    <location>
        <begin position="782"/>
        <end position="798"/>
    </location>
</feature>
<sequence>MANKFDPFANTTEEDDPLSIFESSNAAVASSKVEETNATEKGDVINSSSEFDLAATTSHLDVVDDDSDKREQKEEYGVTHYESDDDAQDLLDVEGWNTRRCPSEDEVVPFQDPTDQVSLAGSGGMWGYAMNNDGGSSRRQVDAEDYGIRPDAGVDSNGNKNNRRGLFSWGRRDNALPSNCSDSNPHEESYSKIAADGIDEAALAYGEGGITGDSDISEAERIVDTELDEEQEMDNKLRPGDHIYVWQTYGINPRAYQRHAVVLSVIRKGEGSPHSSRQMSLDNTYEPLSYNIDSLYREFSPDNDIEVTVVSFYHFQRHASHGAALAAAAAGSRRGKRTGCKTQLLHDFIGEDGLKRKKPVHKVRYGRKVKRGILNQKASVGTALKKDQVGLILARVQYLLDHPDHLPDHNALSANGECAAMWCVTGRWCTLQGASILQITCVGQAGGAIVAGGILSNLTVLVPMPGLWGMAGWWWYVPATVAYPFLVPMLVALGMCSLVPLEILRRNRIKWRGITDGLNHEFWSYASDEVKEEFFGVMATAEKEAEMRSFFGVREGEAGADDAKYMPVSGTPGGMDDSDDEEDEALAMQNMERNCQSMAADMNVDLSGKPPSQNNGKGWGSFVGNFRRKDDGSSTMKDWEDISKNEREDPFLNTNPYFAALNDSLLSNVRGRLDGSAICHRLGLPCCAHFEEVSESNASSSDDDAVDYEYLSSAKKHEIDSLRSIALLRHLSQFSMTIKKDDVLRRESMSTLHLNESQSTTNNSLSKNDPQCKEEQDRNPQDIEEGLQDPSCNEEDDTSQNNAEEQLVNEECDEVDYTHVMIPCPGRADCSPALRVAPRKNEKQLSRKRLFVLQKDKKGRQETKHNNISDHSAEPIREQEKQKRVAPIFCAVCLMEYKISERVCWSSNPECTHVFHEDCIVNWLLSLGRTKAKMQRFSESPTEAQLLNYALECPCCRQEFVSKSALAEDADDHV</sequence>
<evidence type="ECO:0000256" key="1">
    <source>
        <dbReference type="PROSITE-ProRule" id="PRU00175"/>
    </source>
</evidence>
<reference evidence="5 6" key="1">
    <citation type="journal article" date="2020" name="G3 (Bethesda)">
        <title>Improved Reference Genome for Cyclotella cryptica CCMP332, a Model for Cell Wall Morphogenesis, Salinity Adaptation, and Lipid Production in Diatoms (Bacillariophyta).</title>
        <authorList>
            <person name="Roberts W.R."/>
            <person name="Downey K.M."/>
            <person name="Ruck E.C."/>
            <person name="Traller J.C."/>
            <person name="Alverson A.J."/>
        </authorList>
    </citation>
    <scope>NUCLEOTIDE SEQUENCE [LARGE SCALE GENOMIC DNA]</scope>
    <source>
        <strain evidence="5 6">CCMP332</strain>
    </source>
</reference>
<dbReference type="PROSITE" id="PS50089">
    <property type="entry name" value="ZF_RING_2"/>
    <property type="match status" value="1"/>
</dbReference>
<keyword evidence="1" id="KW-0479">Metal-binding</keyword>
<evidence type="ECO:0000256" key="2">
    <source>
        <dbReference type="SAM" id="MobiDB-lite"/>
    </source>
</evidence>
<feature type="region of interest" description="Disordered" evidence="2">
    <location>
        <begin position="148"/>
        <end position="168"/>
    </location>
</feature>
<gene>
    <name evidence="5" type="ORF">HJC23_009897</name>
</gene>
<evidence type="ECO:0000313" key="5">
    <source>
        <dbReference type="EMBL" id="KAL3797533.1"/>
    </source>
</evidence>
<keyword evidence="1" id="KW-0862">Zinc</keyword>
<dbReference type="CDD" id="cd16448">
    <property type="entry name" value="RING-H2"/>
    <property type="match status" value="1"/>
</dbReference>
<feature type="domain" description="RING-type" evidence="4">
    <location>
        <begin position="890"/>
        <end position="957"/>
    </location>
</feature>
<keyword evidence="1" id="KW-0863">Zinc-finger</keyword>
<dbReference type="Proteomes" id="UP001516023">
    <property type="component" value="Unassembled WGS sequence"/>
</dbReference>
<protein>
    <recommendedName>
        <fullName evidence="4">RING-type domain-containing protein</fullName>
    </recommendedName>
</protein>
<feature type="compositionally biased region" description="Polar residues" evidence="2">
    <location>
        <begin position="753"/>
        <end position="769"/>
    </location>
</feature>
<keyword evidence="3" id="KW-0472">Membrane</keyword>
<dbReference type="Gene3D" id="3.90.1720.10">
    <property type="entry name" value="endopeptidase domain like (from Nostoc punctiforme)"/>
    <property type="match status" value="1"/>
</dbReference>
<evidence type="ECO:0000313" key="6">
    <source>
        <dbReference type="Proteomes" id="UP001516023"/>
    </source>
</evidence>
<feature type="region of interest" description="Disordered" evidence="2">
    <location>
        <begin position="609"/>
        <end position="637"/>
    </location>
</feature>
<dbReference type="InterPro" id="IPR001841">
    <property type="entry name" value="Znf_RING"/>
</dbReference>
<feature type="region of interest" description="Disordered" evidence="2">
    <location>
        <begin position="63"/>
        <end position="85"/>
    </location>
</feature>
<dbReference type="AlphaFoldDB" id="A0ABD3QBP4"/>
<accession>A0ABD3QBP4</accession>
<feature type="transmembrane region" description="Helical" evidence="3">
    <location>
        <begin position="454"/>
        <end position="476"/>
    </location>
</feature>
<keyword evidence="6" id="KW-1185">Reference proteome</keyword>
<keyword evidence="3" id="KW-0812">Transmembrane</keyword>
<feature type="compositionally biased region" description="Basic and acidic residues" evidence="2">
    <location>
        <begin position="770"/>
        <end position="781"/>
    </location>
</feature>
<comment type="caution">
    <text evidence="5">The sequence shown here is derived from an EMBL/GenBank/DDBJ whole genome shotgun (WGS) entry which is preliminary data.</text>
</comment>
<feature type="region of interest" description="Disordered" evidence="2">
    <location>
        <begin position="753"/>
        <end position="803"/>
    </location>
</feature>
<dbReference type="InterPro" id="IPR013083">
    <property type="entry name" value="Znf_RING/FYVE/PHD"/>
</dbReference>
<keyword evidence="3" id="KW-1133">Transmembrane helix</keyword>
<dbReference type="Gene3D" id="3.30.40.10">
    <property type="entry name" value="Zinc/RING finger domain, C3HC4 (zinc finger)"/>
    <property type="match status" value="1"/>
</dbReference>
<evidence type="ECO:0000256" key="3">
    <source>
        <dbReference type="SAM" id="Phobius"/>
    </source>
</evidence>
<evidence type="ECO:0000259" key="4">
    <source>
        <dbReference type="PROSITE" id="PS50089"/>
    </source>
</evidence>
<feature type="transmembrane region" description="Helical" evidence="3">
    <location>
        <begin position="482"/>
        <end position="504"/>
    </location>
</feature>
<feature type="compositionally biased region" description="Basic and acidic residues" evidence="2">
    <location>
        <begin position="627"/>
        <end position="637"/>
    </location>
</feature>
<dbReference type="SUPFAM" id="SSF57850">
    <property type="entry name" value="RING/U-box"/>
    <property type="match status" value="1"/>
</dbReference>
<feature type="region of interest" description="Disordered" evidence="2">
    <location>
        <begin position="855"/>
        <end position="879"/>
    </location>
</feature>
<name>A0ABD3QBP4_9STRA</name>
<proteinExistence type="predicted"/>
<organism evidence="5 6">
    <name type="scientific">Cyclotella cryptica</name>
    <dbReference type="NCBI Taxonomy" id="29204"/>
    <lineage>
        <taxon>Eukaryota</taxon>
        <taxon>Sar</taxon>
        <taxon>Stramenopiles</taxon>
        <taxon>Ochrophyta</taxon>
        <taxon>Bacillariophyta</taxon>
        <taxon>Coscinodiscophyceae</taxon>
        <taxon>Thalassiosirophycidae</taxon>
        <taxon>Stephanodiscales</taxon>
        <taxon>Stephanodiscaceae</taxon>
        <taxon>Cyclotella</taxon>
    </lineage>
</organism>